<feature type="transmembrane region" description="Helical" evidence="5">
    <location>
        <begin position="31"/>
        <end position="54"/>
    </location>
</feature>
<feature type="transmembrane region" description="Helical" evidence="5">
    <location>
        <begin position="260"/>
        <end position="281"/>
    </location>
</feature>
<feature type="transmembrane region" description="Helical" evidence="5">
    <location>
        <begin position="204"/>
        <end position="223"/>
    </location>
</feature>
<keyword evidence="4 5" id="KW-0472">Membrane</keyword>
<evidence type="ECO:0000313" key="8">
    <source>
        <dbReference type="Proteomes" id="UP000198741"/>
    </source>
</evidence>
<keyword evidence="2 5" id="KW-0812">Transmembrane</keyword>
<keyword evidence="3 5" id="KW-1133">Transmembrane helix</keyword>
<accession>A0A1H0IA65</accession>
<feature type="transmembrane region" description="Helical" evidence="5">
    <location>
        <begin position="66"/>
        <end position="83"/>
    </location>
</feature>
<feature type="transmembrane region" description="Helical" evidence="5">
    <location>
        <begin position="89"/>
        <end position="112"/>
    </location>
</feature>
<dbReference type="Gene3D" id="1.20.1250.20">
    <property type="entry name" value="MFS general substrate transporter like domains"/>
    <property type="match status" value="1"/>
</dbReference>
<dbReference type="OrthoDB" id="5189108at2"/>
<dbReference type="PROSITE" id="PS50850">
    <property type="entry name" value="MFS"/>
    <property type="match status" value="1"/>
</dbReference>
<evidence type="ECO:0000256" key="1">
    <source>
        <dbReference type="ARBA" id="ARBA00004651"/>
    </source>
</evidence>
<evidence type="ECO:0000256" key="5">
    <source>
        <dbReference type="SAM" id="Phobius"/>
    </source>
</evidence>
<dbReference type="InterPro" id="IPR036259">
    <property type="entry name" value="MFS_trans_sf"/>
</dbReference>
<dbReference type="EMBL" id="LT629710">
    <property type="protein sequence ID" value="SDO28273.1"/>
    <property type="molecule type" value="Genomic_DNA"/>
</dbReference>
<feature type="transmembrane region" description="Helical" evidence="5">
    <location>
        <begin position="324"/>
        <end position="344"/>
    </location>
</feature>
<feature type="domain" description="Major facilitator superfamily (MFS) profile" evidence="6">
    <location>
        <begin position="1"/>
        <end position="376"/>
    </location>
</feature>
<evidence type="ECO:0000313" key="7">
    <source>
        <dbReference type="EMBL" id="SDO28273.1"/>
    </source>
</evidence>
<name>A0A1H0IA65_9ACTN</name>
<dbReference type="RefSeq" id="WP_090474339.1">
    <property type="nucleotide sequence ID" value="NZ_LT629710.1"/>
</dbReference>
<comment type="subcellular location">
    <subcellularLocation>
        <location evidence="1">Cell membrane</location>
        <topology evidence="1">Multi-pass membrane protein</topology>
    </subcellularLocation>
</comment>
<evidence type="ECO:0000259" key="6">
    <source>
        <dbReference type="PROSITE" id="PS50850"/>
    </source>
</evidence>
<proteinExistence type="predicted"/>
<protein>
    <submittedName>
        <fullName evidence="7">Predicted arabinose efflux permease, MFS family</fullName>
    </submittedName>
</protein>
<dbReference type="AlphaFoldDB" id="A0A1H0IA65"/>
<dbReference type="SUPFAM" id="SSF103473">
    <property type="entry name" value="MFS general substrate transporter"/>
    <property type="match status" value="1"/>
</dbReference>
<feature type="transmembrane region" description="Helical" evidence="5">
    <location>
        <begin position="229"/>
        <end position="248"/>
    </location>
</feature>
<organism evidence="7 8">
    <name type="scientific">Nakamurella panacisegetis</name>
    <dbReference type="NCBI Taxonomy" id="1090615"/>
    <lineage>
        <taxon>Bacteria</taxon>
        <taxon>Bacillati</taxon>
        <taxon>Actinomycetota</taxon>
        <taxon>Actinomycetes</taxon>
        <taxon>Nakamurellales</taxon>
        <taxon>Nakamurellaceae</taxon>
        <taxon>Nakamurella</taxon>
    </lineage>
</organism>
<feature type="transmembrane region" description="Helical" evidence="5">
    <location>
        <begin position="152"/>
        <end position="169"/>
    </location>
</feature>
<dbReference type="PANTHER" id="PTHR23531">
    <property type="entry name" value="QUINOLENE RESISTANCE PROTEIN NORA"/>
    <property type="match status" value="1"/>
</dbReference>
<dbReference type="GO" id="GO:0022857">
    <property type="term" value="F:transmembrane transporter activity"/>
    <property type="evidence" value="ECO:0007669"/>
    <property type="project" value="InterPro"/>
</dbReference>
<dbReference type="Pfam" id="PF07690">
    <property type="entry name" value="MFS_1"/>
    <property type="match status" value="1"/>
</dbReference>
<dbReference type="Proteomes" id="UP000198741">
    <property type="component" value="Chromosome I"/>
</dbReference>
<dbReference type="GO" id="GO:0005886">
    <property type="term" value="C:plasma membrane"/>
    <property type="evidence" value="ECO:0007669"/>
    <property type="project" value="UniProtKB-SubCell"/>
</dbReference>
<evidence type="ECO:0000256" key="3">
    <source>
        <dbReference type="ARBA" id="ARBA00022989"/>
    </source>
</evidence>
<sequence>MRGLAYLCVLAFASFFLTLSSLPLYGIRIGASAGAAGLVTTVMLLSTVGTQTLVPALVNRFGPARVLGAGLVALGGPAPLYLIGHSFAWVLFVSALRGLGFAVITVLMPLVASRLVPQGRRGEAIGIYGLAIAVPNLAAVPVGVALTAAGHFSVVAVVAAAPLLALPLIRSITRSMRPVDAPAGPVDHPVDAVATVRRISGITAVLLVMTLSGGGVLTFLPVARPEGSLATVGLLVFGATGALARWRVGVLADRFGHRGLLAVSLLIGAAGLGLVAAGLSASSATAVLVGAAALGIGYGGAQNVTLLVAFVLAGPANVTTASAVWNAAYDAGTAIGALLVGLVAAGGVGYPWTFAGCAVLIALSLPLGVRAAHRAGR</sequence>
<evidence type="ECO:0000256" key="4">
    <source>
        <dbReference type="ARBA" id="ARBA00023136"/>
    </source>
</evidence>
<keyword evidence="8" id="KW-1185">Reference proteome</keyword>
<dbReference type="InterPro" id="IPR052714">
    <property type="entry name" value="MFS_Exporter"/>
</dbReference>
<feature type="transmembrane region" description="Helical" evidence="5">
    <location>
        <begin position="287"/>
        <end position="312"/>
    </location>
</feature>
<feature type="transmembrane region" description="Helical" evidence="5">
    <location>
        <begin position="350"/>
        <end position="369"/>
    </location>
</feature>
<evidence type="ECO:0000256" key="2">
    <source>
        <dbReference type="ARBA" id="ARBA00022692"/>
    </source>
</evidence>
<reference evidence="7 8" key="1">
    <citation type="submission" date="2016-10" db="EMBL/GenBank/DDBJ databases">
        <authorList>
            <person name="de Groot N.N."/>
        </authorList>
    </citation>
    <scope>NUCLEOTIDE SEQUENCE [LARGE SCALE GENOMIC DNA]</scope>
    <source>
        <strain evidence="8">P4-7,KCTC 19426,CECT 7604</strain>
    </source>
</reference>
<dbReference type="STRING" id="1090615.SAMN04515671_0427"/>
<gene>
    <name evidence="7" type="ORF">SAMN04515671_0427</name>
</gene>
<dbReference type="PANTHER" id="PTHR23531:SF1">
    <property type="entry name" value="QUINOLENE RESISTANCE PROTEIN NORA"/>
    <property type="match status" value="1"/>
</dbReference>
<dbReference type="InterPro" id="IPR020846">
    <property type="entry name" value="MFS_dom"/>
</dbReference>
<dbReference type="InterPro" id="IPR011701">
    <property type="entry name" value="MFS"/>
</dbReference>
<feature type="transmembrane region" description="Helical" evidence="5">
    <location>
        <begin position="124"/>
        <end position="146"/>
    </location>
</feature>